<organism evidence="3">
    <name type="scientific">Helicobacter pylori</name>
    <name type="common">Campylobacter pylori</name>
    <dbReference type="NCBI Taxonomy" id="210"/>
    <lineage>
        <taxon>Bacteria</taxon>
        <taxon>Pseudomonadati</taxon>
        <taxon>Campylobacterota</taxon>
        <taxon>Epsilonproteobacteria</taxon>
        <taxon>Campylobacterales</taxon>
        <taxon>Helicobacteraceae</taxon>
        <taxon>Helicobacter</taxon>
    </lineage>
</organism>
<evidence type="ECO:0000259" key="2">
    <source>
        <dbReference type="Pfam" id="PF07510"/>
    </source>
</evidence>
<proteinExistence type="predicted"/>
<accession>A0A060PMJ6</accession>
<dbReference type="PANTHER" id="PTHR35149:SF2">
    <property type="entry name" value="DUF262 DOMAIN-CONTAINING PROTEIN"/>
    <property type="match status" value="1"/>
</dbReference>
<dbReference type="InterPro" id="IPR004919">
    <property type="entry name" value="GmrSD_N"/>
</dbReference>
<dbReference type="PANTHER" id="PTHR35149">
    <property type="entry name" value="SLL5132 PROTEIN"/>
    <property type="match status" value="1"/>
</dbReference>
<feature type="domain" description="GmrSD restriction endonucleases C-terminal" evidence="2">
    <location>
        <begin position="676"/>
        <end position="785"/>
    </location>
</feature>
<protein>
    <recommendedName>
        <fullName evidence="4">DUF262 domain-containing protein</fullName>
    </recommendedName>
</protein>
<name>A0A060PMJ6_HELPX</name>
<feature type="domain" description="GmrSD restriction endonucleases N-terminal" evidence="1">
    <location>
        <begin position="13"/>
        <end position="236"/>
    </location>
</feature>
<evidence type="ECO:0008006" key="4">
    <source>
        <dbReference type="Google" id="ProtNLM"/>
    </source>
</evidence>
<dbReference type="InterPro" id="IPR011089">
    <property type="entry name" value="GmrSD_C"/>
</dbReference>
<reference evidence="3" key="1">
    <citation type="submission" date="2013-11" db="EMBL/GenBank/DDBJ databases">
        <title>Estimation of Helicobacter pylori bacteriophage ecology using H. pylori isolates.</title>
        <authorList>
            <person name="Uchiyama J."/>
            <person name="Takemura-Uchiyama I."/>
            <person name="Ujihara T."/>
            <person name="Matsuzaki S."/>
        </authorList>
    </citation>
    <scope>NUCLEOTIDE SEQUENCE</scope>
    <source>
        <strain evidence="3">NY40</strain>
    </source>
</reference>
<dbReference type="EMBL" id="AB889602">
    <property type="protein sequence ID" value="BAO96699.1"/>
    <property type="molecule type" value="Genomic_DNA"/>
</dbReference>
<dbReference type="AlphaFoldDB" id="A0A060PMJ6"/>
<evidence type="ECO:0000313" key="3">
    <source>
        <dbReference type="EMBL" id="BAO96699.1"/>
    </source>
</evidence>
<evidence type="ECO:0000259" key="1">
    <source>
        <dbReference type="Pfam" id="PF03235"/>
    </source>
</evidence>
<sequence>MAVIKAELKKLYEILVDRDYFYQVPDYQRPYVWDKDHLGALIDDLVGSYTNNREDEYFCGSIVIVENQNQKDKRWDVVDGQQRLTSFIILACTILRLYKNSLGQKSEAFIEESIYDRFDKERKRLKFLTAQNYNSIFENTVLNHLEFEDNIKKSEWNKKFDENTYLRNAYYFRELLNESMENGSISDMDDFVEWFYEHIVLTRIVCFEQDSAMQIFQVLNDRGQPGEMMAVIKAELKKLYEILVDRDYFYQVPDYQRPYVWDKDHLGALIDDLVGSYTNNREDEYFCGSIVIVENQNQKDKRWDVVDGQQRLTSFIILACTILRLYKNSLGQKSEAFIEESIYDRFDKERKRLKFLTAQNYNSIFENTVLNHLEFEDNIKKSEWNKKFDENTYLRNAYYFRELLNESMENGSISDMDDFVEWFYEHIVLTRIVCFEQDSAMQIFQVLNDRGQPLSPIDILKSSLMQEIKQDSEKRKDFITTWDKLVEACKSIEGVDIDLEDFFNMYLEYADPSASKKRADKGLKKVFKDSKKDACGFIYDVSAFMKSYTDLLKKPDRYIYLLRYLPSRFWASILTTALYVKYPDFDALKKLLVSYYYQTWIAGGTITRIKQTSINIIKNVKSNKSVETIKELILNNIDSYNTFNQYHYNLWESSSVYPSKWLHPVLALTNYFMTDEEKPHFIAMDAETQVEHILPQNPKRGSQWNADFNKEKREEWVNNIANLTLLKRKKNAKALNMDFDEKRKIYGGKDPSKVISCYDITKELYSDYRKWDEKSLQKRHDFLYEIITPVLHIEGQEEEYKEEEDDFDLE</sequence>
<dbReference type="Pfam" id="PF07510">
    <property type="entry name" value="GmrSD_C"/>
    <property type="match status" value="1"/>
</dbReference>
<feature type="domain" description="GmrSD restriction endonucleases N-terminal" evidence="1">
    <location>
        <begin position="241"/>
        <end position="464"/>
    </location>
</feature>
<dbReference type="Pfam" id="PF03235">
    <property type="entry name" value="GmrSD_N"/>
    <property type="match status" value="2"/>
</dbReference>